<name>A0A5N0V6X3_9PSEU</name>
<dbReference type="Proteomes" id="UP000319769">
    <property type="component" value="Unassembled WGS sequence"/>
</dbReference>
<proteinExistence type="predicted"/>
<evidence type="ECO:0000313" key="1">
    <source>
        <dbReference type="EMBL" id="KAA9162107.1"/>
    </source>
</evidence>
<dbReference type="PANTHER" id="PTHR34352">
    <property type="entry name" value="PROTEIN YHFA"/>
    <property type="match status" value="1"/>
</dbReference>
<gene>
    <name evidence="1" type="ORF">FPZ12_012790</name>
</gene>
<dbReference type="Gene3D" id="3.30.300.20">
    <property type="match status" value="1"/>
</dbReference>
<dbReference type="OrthoDB" id="4864805at2"/>
<comment type="caution">
    <text evidence="1">The sequence shown here is derived from an EMBL/GenBank/DDBJ whole genome shotgun (WGS) entry which is preliminary data.</text>
</comment>
<dbReference type="InterPro" id="IPR003718">
    <property type="entry name" value="OsmC/Ohr_fam"/>
</dbReference>
<dbReference type="PANTHER" id="PTHR34352:SF1">
    <property type="entry name" value="PROTEIN YHFA"/>
    <property type="match status" value="1"/>
</dbReference>
<dbReference type="AlphaFoldDB" id="A0A5N0V6X3"/>
<dbReference type="InterPro" id="IPR015946">
    <property type="entry name" value="KH_dom-like_a/b"/>
</dbReference>
<dbReference type="RefSeq" id="WP_144747218.1">
    <property type="nucleotide sequence ID" value="NZ_VMNW02000014.1"/>
</dbReference>
<reference evidence="1" key="1">
    <citation type="submission" date="2019-09" db="EMBL/GenBank/DDBJ databases">
        <authorList>
            <person name="Teo W.F.A."/>
            <person name="Duangmal K."/>
        </authorList>
    </citation>
    <scope>NUCLEOTIDE SEQUENCE [LARGE SCALE GENOMIC DNA]</scope>
    <source>
        <strain evidence="1">K81G1</strain>
    </source>
</reference>
<keyword evidence="2" id="KW-1185">Reference proteome</keyword>
<sequence>MGLDVQRVGEHEFVGRNERGAEVKIGRKGAEGAFSPAELLQIAAAGCNAVTAEQLITRRVGEDSRFRVDVSADRREGASELDAVHVKFDVDLGDLPQEDREALATAVDRAIERLCTVSRTLKKGIPVLEEFPGRA</sequence>
<dbReference type="InterPro" id="IPR036102">
    <property type="entry name" value="OsmC/Ohrsf"/>
</dbReference>
<organism evidence="1 2">
    <name type="scientific">Amycolatopsis acidicola</name>
    <dbReference type="NCBI Taxonomy" id="2596893"/>
    <lineage>
        <taxon>Bacteria</taxon>
        <taxon>Bacillati</taxon>
        <taxon>Actinomycetota</taxon>
        <taxon>Actinomycetes</taxon>
        <taxon>Pseudonocardiales</taxon>
        <taxon>Pseudonocardiaceae</taxon>
        <taxon>Amycolatopsis</taxon>
    </lineage>
</organism>
<dbReference type="EMBL" id="VMNW02000014">
    <property type="protein sequence ID" value="KAA9162107.1"/>
    <property type="molecule type" value="Genomic_DNA"/>
</dbReference>
<accession>A0A5N0V6X3</accession>
<dbReference type="SUPFAM" id="SSF82784">
    <property type="entry name" value="OsmC-like"/>
    <property type="match status" value="1"/>
</dbReference>
<dbReference type="Pfam" id="PF02566">
    <property type="entry name" value="OsmC"/>
    <property type="match status" value="1"/>
</dbReference>
<protein>
    <submittedName>
        <fullName evidence="1">OsmC family protein</fullName>
    </submittedName>
</protein>
<evidence type="ECO:0000313" key="2">
    <source>
        <dbReference type="Proteomes" id="UP000319769"/>
    </source>
</evidence>